<evidence type="ECO:0000256" key="8">
    <source>
        <dbReference type="ARBA" id="ARBA00023012"/>
    </source>
</evidence>
<evidence type="ECO:0000256" key="2">
    <source>
        <dbReference type="ARBA" id="ARBA00012438"/>
    </source>
</evidence>
<comment type="catalytic activity">
    <reaction evidence="1">
        <text>ATP + protein L-histidine = ADP + protein N-phospho-L-histidine.</text>
        <dbReference type="EC" id="2.7.13.3"/>
    </reaction>
</comment>
<evidence type="ECO:0000259" key="10">
    <source>
        <dbReference type="PROSITE" id="PS50109"/>
    </source>
</evidence>
<dbReference type="EC" id="2.7.13.3" evidence="2"/>
<dbReference type="InterPro" id="IPR036890">
    <property type="entry name" value="HATPase_C_sf"/>
</dbReference>
<keyword evidence="12" id="KW-1185">Reference proteome</keyword>
<name>A0A9X3S2S1_9ACTN</name>
<evidence type="ECO:0000256" key="9">
    <source>
        <dbReference type="SAM" id="Phobius"/>
    </source>
</evidence>
<dbReference type="PANTHER" id="PTHR24421">
    <property type="entry name" value="NITRATE/NITRITE SENSOR PROTEIN NARX-RELATED"/>
    <property type="match status" value="1"/>
</dbReference>
<dbReference type="InterPro" id="IPR003594">
    <property type="entry name" value="HATPase_dom"/>
</dbReference>
<dbReference type="GO" id="GO:0016020">
    <property type="term" value="C:membrane"/>
    <property type="evidence" value="ECO:0007669"/>
    <property type="project" value="InterPro"/>
</dbReference>
<dbReference type="PANTHER" id="PTHR24421:SF10">
    <property type="entry name" value="NITRATE_NITRITE SENSOR PROTEIN NARQ"/>
    <property type="match status" value="1"/>
</dbReference>
<dbReference type="AlphaFoldDB" id="A0A9X3S2S1"/>
<evidence type="ECO:0000256" key="4">
    <source>
        <dbReference type="ARBA" id="ARBA00022679"/>
    </source>
</evidence>
<keyword evidence="3" id="KW-0597">Phosphoprotein</keyword>
<dbReference type="InterPro" id="IPR050482">
    <property type="entry name" value="Sensor_HK_TwoCompSys"/>
</dbReference>
<dbReference type="InterPro" id="IPR011712">
    <property type="entry name" value="Sig_transdc_His_kin_sub3_dim/P"/>
</dbReference>
<dbReference type="GO" id="GO:0005524">
    <property type="term" value="F:ATP binding"/>
    <property type="evidence" value="ECO:0007669"/>
    <property type="project" value="UniProtKB-KW"/>
</dbReference>
<evidence type="ECO:0000256" key="6">
    <source>
        <dbReference type="ARBA" id="ARBA00022777"/>
    </source>
</evidence>
<keyword evidence="6 11" id="KW-0418">Kinase</keyword>
<feature type="transmembrane region" description="Helical" evidence="9">
    <location>
        <begin position="109"/>
        <end position="126"/>
    </location>
</feature>
<dbReference type="InterPro" id="IPR005467">
    <property type="entry name" value="His_kinase_dom"/>
</dbReference>
<feature type="domain" description="Histidine kinase" evidence="10">
    <location>
        <begin position="284"/>
        <end position="370"/>
    </location>
</feature>
<dbReference type="CDD" id="cd16917">
    <property type="entry name" value="HATPase_UhpB-NarQ-NarX-like"/>
    <property type="match status" value="1"/>
</dbReference>
<evidence type="ECO:0000256" key="1">
    <source>
        <dbReference type="ARBA" id="ARBA00000085"/>
    </source>
</evidence>
<keyword evidence="9" id="KW-0472">Membrane</keyword>
<dbReference type="GO" id="GO:0046983">
    <property type="term" value="F:protein dimerization activity"/>
    <property type="evidence" value="ECO:0007669"/>
    <property type="project" value="InterPro"/>
</dbReference>
<dbReference type="Gene3D" id="1.20.5.1930">
    <property type="match status" value="1"/>
</dbReference>
<evidence type="ECO:0000313" key="12">
    <source>
        <dbReference type="Proteomes" id="UP001149140"/>
    </source>
</evidence>
<evidence type="ECO:0000256" key="7">
    <source>
        <dbReference type="ARBA" id="ARBA00022840"/>
    </source>
</evidence>
<dbReference type="Pfam" id="PF02518">
    <property type="entry name" value="HATPase_c"/>
    <property type="match status" value="1"/>
</dbReference>
<dbReference type="PROSITE" id="PS50109">
    <property type="entry name" value="HIS_KIN"/>
    <property type="match status" value="1"/>
</dbReference>
<keyword evidence="5" id="KW-0547">Nucleotide-binding</keyword>
<organism evidence="11 12">
    <name type="scientific">Solirubrobacter ginsenosidimutans</name>
    <dbReference type="NCBI Taxonomy" id="490573"/>
    <lineage>
        <taxon>Bacteria</taxon>
        <taxon>Bacillati</taxon>
        <taxon>Actinomycetota</taxon>
        <taxon>Thermoleophilia</taxon>
        <taxon>Solirubrobacterales</taxon>
        <taxon>Solirubrobacteraceae</taxon>
        <taxon>Solirubrobacter</taxon>
    </lineage>
</organism>
<keyword evidence="4" id="KW-0808">Transferase</keyword>
<protein>
    <recommendedName>
        <fullName evidence="2">histidine kinase</fullName>
        <ecNumber evidence="2">2.7.13.3</ecNumber>
    </recommendedName>
</protein>
<proteinExistence type="predicted"/>
<dbReference type="GO" id="GO:0000155">
    <property type="term" value="F:phosphorelay sensor kinase activity"/>
    <property type="evidence" value="ECO:0007669"/>
    <property type="project" value="InterPro"/>
</dbReference>
<dbReference type="SUPFAM" id="SSF55874">
    <property type="entry name" value="ATPase domain of HSP90 chaperone/DNA topoisomerase II/histidine kinase"/>
    <property type="match status" value="1"/>
</dbReference>
<evidence type="ECO:0000313" key="11">
    <source>
        <dbReference type="EMBL" id="MDA0164880.1"/>
    </source>
</evidence>
<accession>A0A9X3S2S1</accession>
<sequence length="370" mass="39117">MQRLRSELERLAGRPDWPLVSGLALGLLGLLEAYVYTRGGGFEDDATTTFVLTLTATLPLVFRRTHLKTAAAVTSLSTLFLVSSGEPTPETAAVIVAQAWVLYLLAERTRGWVTLLLGVAFVLLTLSSGQVVLSNLLLLAAGIGALAIGNARRLGGEVSEVRASQAALEERARIARELHDVVAHHVSTIAIQADTARLTTPGMPAEGGERLEAIGQTARDAMTEMRRVLGVLRTEDGGELAPQPGLDRLGELLETARETGTPVRFVLDGRPVPLPPSVELTAFRIVQEALTNARRHAPGAPVEVSLLYSDDALLVEVRDRGPGPPGGGESAGGGQGLVGMRERVTMVGGELRTGAADGGGFTVEARLPWR</sequence>
<gene>
    <name evidence="11" type="ORF">OM076_31715</name>
</gene>
<keyword evidence="8" id="KW-0902">Two-component regulatory system</keyword>
<keyword evidence="9" id="KW-0812">Transmembrane</keyword>
<keyword evidence="7" id="KW-0067">ATP-binding</keyword>
<evidence type="ECO:0000256" key="3">
    <source>
        <dbReference type="ARBA" id="ARBA00022553"/>
    </source>
</evidence>
<dbReference type="RefSeq" id="WP_270044134.1">
    <property type="nucleotide sequence ID" value="NZ_JAPDOD010000039.1"/>
</dbReference>
<dbReference type="Pfam" id="PF07730">
    <property type="entry name" value="HisKA_3"/>
    <property type="match status" value="1"/>
</dbReference>
<dbReference type="EMBL" id="JAPDOD010000039">
    <property type="protein sequence ID" value="MDA0164880.1"/>
    <property type="molecule type" value="Genomic_DNA"/>
</dbReference>
<dbReference type="Proteomes" id="UP001149140">
    <property type="component" value="Unassembled WGS sequence"/>
</dbReference>
<dbReference type="SMART" id="SM00387">
    <property type="entry name" value="HATPase_c"/>
    <property type="match status" value="1"/>
</dbReference>
<dbReference type="Gene3D" id="3.30.565.10">
    <property type="entry name" value="Histidine kinase-like ATPase, C-terminal domain"/>
    <property type="match status" value="1"/>
</dbReference>
<evidence type="ECO:0000256" key="5">
    <source>
        <dbReference type="ARBA" id="ARBA00022741"/>
    </source>
</evidence>
<keyword evidence="9" id="KW-1133">Transmembrane helix</keyword>
<reference evidence="11" key="1">
    <citation type="submission" date="2022-10" db="EMBL/GenBank/DDBJ databases">
        <title>The WGS of Solirubrobacter ginsenosidimutans DSM 21036.</title>
        <authorList>
            <person name="Jiang Z."/>
        </authorList>
    </citation>
    <scope>NUCLEOTIDE SEQUENCE</scope>
    <source>
        <strain evidence="11">DSM 21036</strain>
    </source>
</reference>
<comment type="caution">
    <text evidence="11">The sequence shown here is derived from an EMBL/GenBank/DDBJ whole genome shotgun (WGS) entry which is preliminary data.</text>
</comment>